<dbReference type="Proteomes" id="UP000183788">
    <property type="component" value="Unassembled WGS sequence"/>
</dbReference>
<gene>
    <name evidence="1" type="ORF">SAMN05661012_01794</name>
    <name evidence="2" type="ORF">SR876_27345</name>
</gene>
<dbReference type="EMBL" id="CP140154">
    <property type="protein sequence ID" value="WQG88646.1"/>
    <property type="molecule type" value="Genomic_DNA"/>
</dbReference>
<evidence type="ECO:0000313" key="4">
    <source>
        <dbReference type="Proteomes" id="UP001326715"/>
    </source>
</evidence>
<keyword evidence="4" id="KW-1185">Reference proteome</keyword>
<evidence type="ECO:0000313" key="3">
    <source>
        <dbReference type="Proteomes" id="UP000183788"/>
    </source>
</evidence>
<name>A0A1K1PBT8_9BACT</name>
<dbReference type="EMBL" id="FPIZ01000005">
    <property type="protein sequence ID" value="SFW45047.1"/>
    <property type="molecule type" value="Genomic_DNA"/>
</dbReference>
<evidence type="ECO:0000313" key="2">
    <source>
        <dbReference type="EMBL" id="WQG88646.1"/>
    </source>
</evidence>
<dbReference type="Proteomes" id="UP001326715">
    <property type="component" value="Chromosome"/>
</dbReference>
<dbReference type="RefSeq" id="WP_072359103.1">
    <property type="nucleotide sequence ID" value="NZ_CP139972.1"/>
</dbReference>
<organism evidence="1 3">
    <name type="scientific">Chitinophaga sancti</name>
    <dbReference type="NCBI Taxonomy" id="1004"/>
    <lineage>
        <taxon>Bacteria</taxon>
        <taxon>Pseudomonadati</taxon>
        <taxon>Bacteroidota</taxon>
        <taxon>Chitinophagia</taxon>
        <taxon>Chitinophagales</taxon>
        <taxon>Chitinophagaceae</taxon>
        <taxon>Chitinophaga</taxon>
    </lineage>
</organism>
<accession>A0A1K1PBT8</accession>
<proteinExistence type="predicted"/>
<evidence type="ECO:0000313" key="1">
    <source>
        <dbReference type="EMBL" id="SFW45047.1"/>
    </source>
</evidence>
<protein>
    <recommendedName>
        <fullName evidence="5">ArsR family transcriptional regulator</fullName>
    </recommendedName>
</protein>
<dbReference type="OrthoDB" id="9797716at2"/>
<dbReference type="AlphaFoldDB" id="A0A1K1PBT8"/>
<evidence type="ECO:0008006" key="5">
    <source>
        <dbReference type="Google" id="ProtNLM"/>
    </source>
</evidence>
<reference evidence="1 3" key="1">
    <citation type="submission" date="2016-11" db="EMBL/GenBank/DDBJ databases">
        <authorList>
            <person name="Jaros S."/>
            <person name="Januszkiewicz K."/>
            <person name="Wedrychowicz H."/>
        </authorList>
    </citation>
    <scope>NUCLEOTIDE SEQUENCE [LARGE SCALE GENOMIC DNA]</scope>
    <source>
        <strain evidence="1 3">DSM 784</strain>
    </source>
</reference>
<sequence>MKKETNDVPKPAKFCYAHIGGKLGELLASAFIEKGWIARDGTENKHFYITPTGEKALTEMGVDLSLIKS</sequence>
<dbReference type="STRING" id="1004.SAMN05661012_01794"/>
<reference evidence="2 4" key="2">
    <citation type="submission" date="2023-11" db="EMBL/GenBank/DDBJ databases">
        <title>MicrobeMod: A computational toolkit for identifying prokaryotic methylation and restriction-modification with nanopore sequencing.</title>
        <authorList>
            <person name="Crits-Christoph A."/>
            <person name="Kang S.C."/>
            <person name="Lee H."/>
            <person name="Ostrov N."/>
        </authorList>
    </citation>
    <scope>NUCLEOTIDE SEQUENCE [LARGE SCALE GENOMIC DNA]</scope>
    <source>
        <strain evidence="2 4">ATCC 23090</strain>
    </source>
</reference>